<dbReference type="AlphaFoldDB" id="A0A3D9V8B6"/>
<dbReference type="RefSeq" id="WP_211310546.1">
    <property type="nucleotide sequence ID" value="NZ_QTUC01000001.1"/>
</dbReference>
<proteinExistence type="predicted"/>
<evidence type="ECO:0000313" key="3">
    <source>
        <dbReference type="Proteomes" id="UP000256485"/>
    </source>
</evidence>
<comment type="caution">
    <text evidence="2">The sequence shown here is derived from an EMBL/GenBank/DDBJ whole genome shotgun (WGS) entry which is preliminary data.</text>
</comment>
<reference evidence="2 3" key="1">
    <citation type="submission" date="2018-08" db="EMBL/GenBank/DDBJ databases">
        <title>Sequencing the genomes of 1000 actinobacteria strains.</title>
        <authorList>
            <person name="Klenk H.-P."/>
        </authorList>
    </citation>
    <scope>NUCLEOTIDE SEQUENCE [LARGE SCALE GENOMIC DNA]</scope>
    <source>
        <strain evidence="2 3">DSM 22891</strain>
    </source>
</reference>
<keyword evidence="3" id="KW-1185">Reference proteome</keyword>
<protein>
    <recommendedName>
        <fullName evidence="4">Flagellar biosynthetic protein FliP</fullName>
    </recommendedName>
</protein>
<evidence type="ECO:0000313" key="2">
    <source>
        <dbReference type="EMBL" id="REF36390.1"/>
    </source>
</evidence>
<dbReference type="EMBL" id="QTUC01000001">
    <property type="protein sequence ID" value="REF36390.1"/>
    <property type="molecule type" value="Genomic_DNA"/>
</dbReference>
<feature type="transmembrane region" description="Helical" evidence="1">
    <location>
        <begin position="73"/>
        <end position="94"/>
    </location>
</feature>
<feature type="transmembrane region" description="Helical" evidence="1">
    <location>
        <begin position="100"/>
        <end position="120"/>
    </location>
</feature>
<name>A0A3D9V8B6_THECX</name>
<evidence type="ECO:0000256" key="1">
    <source>
        <dbReference type="SAM" id="Phobius"/>
    </source>
</evidence>
<dbReference type="Proteomes" id="UP000256485">
    <property type="component" value="Unassembled WGS sequence"/>
</dbReference>
<organism evidence="2 3">
    <name type="scientific">Thermasporomyces composti</name>
    <dbReference type="NCBI Taxonomy" id="696763"/>
    <lineage>
        <taxon>Bacteria</taxon>
        <taxon>Bacillati</taxon>
        <taxon>Actinomycetota</taxon>
        <taxon>Actinomycetes</taxon>
        <taxon>Propionibacteriales</taxon>
        <taxon>Nocardioidaceae</taxon>
        <taxon>Thermasporomyces</taxon>
    </lineage>
</organism>
<keyword evidence="1" id="KW-1133">Transmembrane helix</keyword>
<feature type="transmembrane region" description="Helical" evidence="1">
    <location>
        <begin position="12"/>
        <end position="32"/>
    </location>
</feature>
<sequence length="151" mass="16680">MRKPIWIFVRHYLEMIVAMLLGMALYPLWVMATSDAPAESWVHRPDVAGIVMATAMSIPMVAWMVYRRHRALLTVEMVAAMFAGFLVLLPPLWVGAISTATFMVVGHILMPLFMLGAMLARRGEYTHHHAHASPSACHEVVAAGGQVSESP</sequence>
<keyword evidence="1" id="KW-0472">Membrane</keyword>
<keyword evidence="1" id="KW-0812">Transmembrane</keyword>
<gene>
    <name evidence="2" type="ORF">DFJ64_1797</name>
</gene>
<feature type="transmembrane region" description="Helical" evidence="1">
    <location>
        <begin position="47"/>
        <end position="66"/>
    </location>
</feature>
<accession>A0A3D9V8B6</accession>
<evidence type="ECO:0008006" key="4">
    <source>
        <dbReference type="Google" id="ProtNLM"/>
    </source>
</evidence>